<keyword evidence="8 12" id="KW-0798">TonB box</keyword>
<evidence type="ECO:0000313" key="16">
    <source>
        <dbReference type="EMBL" id="TDG15729.1"/>
    </source>
</evidence>
<dbReference type="InterPro" id="IPR000531">
    <property type="entry name" value="Beta-barrel_TonB"/>
</dbReference>
<dbReference type="InterPro" id="IPR012910">
    <property type="entry name" value="Plug_dom"/>
</dbReference>
<dbReference type="Proteomes" id="UP000295554">
    <property type="component" value="Unassembled WGS sequence"/>
</dbReference>
<keyword evidence="7" id="KW-0406">Ion transport</keyword>
<dbReference type="Gene3D" id="2.40.170.20">
    <property type="entry name" value="TonB-dependent receptor, beta-barrel domain"/>
    <property type="match status" value="1"/>
</dbReference>
<evidence type="ECO:0000256" key="10">
    <source>
        <dbReference type="ARBA" id="ARBA00023237"/>
    </source>
</evidence>
<sequence>MSAHYRWLPFRGRLRPCGLALLLANSHFSAQAAELLVLEEVLVTAQKRTENVQDIPISISVVDAALIDNFTIRTTTDLADSVPGLVIQHTPQNLAQVTVRGLGTGSASESLDQSVGLFIDGIWTGRIREFQASLFDLERVEVIKGSQNTLLGKNTSLGALSIVSVRPGDELAGYLQADYETEFGSVYTTGAVDLPSALGNYRLAFNYVDEAGYVDNRATGNEVPEREQSTLRIGASFVLGNDGDLYASYQYDDLRIRGDTFQPDVDQLGFMLGMDPGADIGLDRDKHAFTSYGSKGEADDEQTTHRATLHYEQGLGDMTFTSLSGWSDYDNHRLTDTDFLSVDYLTSIFASDYEQFTQEFRLASPTGKRFDYLLGVYYHDSTLEYANITDSAFPPPYTLGPLPIDAASLKTYDQDTRVLAGFGQLRLYLGSDWQLGVGLRYTDEEKDAVWGRERLRSGGFLADILADLLAPEVPPSDLSRSEHNLDGSLSLQYDVSNELMGYLSWANGSKSGGFTNDVAVPEEAEFDTEEAETTELGLKWQLAGGSGLLNAAVFNTDIDDFQVVSFIGTGFLTSTVPARSRGLELETRWIVTPDLVLGASATYSDAEETDTGQRLPYAPQWSASVDGSWVLPVPGNQLQWRLEGAINYRDEQYQQLGETSLDGALTLVNLRLSVADPGGGWELALVGRNLLDESSSFGFGFPYFGGQLVPAGTTTIGSLSRPRTLALQGRYRF</sequence>
<keyword evidence="9 11" id="KW-0472">Membrane</keyword>
<keyword evidence="10 11" id="KW-0998">Cell outer membrane</keyword>
<keyword evidence="5 11" id="KW-0812">Transmembrane</keyword>
<evidence type="ECO:0000256" key="11">
    <source>
        <dbReference type="PROSITE-ProRule" id="PRU01360"/>
    </source>
</evidence>
<dbReference type="PROSITE" id="PS52016">
    <property type="entry name" value="TONB_DEPENDENT_REC_3"/>
    <property type="match status" value="1"/>
</dbReference>
<evidence type="ECO:0000256" key="7">
    <source>
        <dbReference type="ARBA" id="ARBA00023065"/>
    </source>
</evidence>
<evidence type="ECO:0000256" key="1">
    <source>
        <dbReference type="ARBA" id="ARBA00004571"/>
    </source>
</evidence>
<evidence type="ECO:0000256" key="2">
    <source>
        <dbReference type="ARBA" id="ARBA00022448"/>
    </source>
</evidence>
<evidence type="ECO:0000256" key="3">
    <source>
        <dbReference type="ARBA" id="ARBA00022452"/>
    </source>
</evidence>
<dbReference type="OrthoDB" id="7051185at2"/>
<evidence type="ECO:0000256" key="13">
    <source>
        <dbReference type="SAM" id="SignalP"/>
    </source>
</evidence>
<dbReference type="GO" id="GO:0006826">
    <property type="term" value="P:iron ion transport"/>
    <property type="evidence" value="ECO:0007669"/>
    <property type="project" value="UniProtKB-KW"/>
</dbReference>
<keyword evidence="2 11" id="KW-0813">Transport</keyword>
<evidence type="ECO:0000313" key="17">
    <source>
        <dbReference type="Proteomes" id="UP000295554"/>
    </source>
</evidence>
<dbReference type="SUPFAM" id="SSF56935">
    <property type="entry name" value="Porins"/>
    <property type="match status" value="1"/>
</dbReference>
<evidence type="ECO:0000259" key="15">
    <source>
        <dbReference type="Pfam" id="PF07715"/>
    </source>
</evidence>
<keyword evidence="4" id="KW-0410">Iron transport</keyword>
<evidence type="ECO:0000259" key="14">
    <source>
        <dbReference type="Pfam" id="PF00593"/>
    </source>
</evidence>
<evidence type="ECO:0000256" key="5">
    <source>
        <dbReference type="ARBA" id="ARBA00022692"/>
    </source>
</evidence>
<dbReference type="Pfam" id="PF07715">
    <property type="entry name" value="Plug"/>
    <property type="match status" value="1"/>
</dbReference>
<evidence type="ECO:0000256" key="9">
    <source>
        <dbReference type="ARBA" id="ARBA00023136"/>
    </source>
</evidence>
<comment type="caution">
    <text evidence="16">The sequence shown here is derived from an EMBL/GenBank/DDBJ whole genome shotgun (WGS) entry which is preliminary data.</text>
</comment>
<dbReference type="InterPro" id="IPR039426">
    <property type="entry name" value="TonB-dep_rcpt-like"/>
</dbReference>
<name>A0A4R5LW84_9GAMM</name>
<reference evidence="16 17" key="1">
    <citation type="submission" date="2019-03" db="EMBL/GenBank/DDBJ databases">
        <title>Seongchinamella monodicae gen. nov., sp. nov., a novel member of the Gammaproteobacteria isolated from a tidal mudflat of beach.</title>
        <authorList>
            <person name="Yang H.G."/>
            <person name="Kang J.W."/>
            <person name="Lee S.D."/>
        </authorList>
    </citation>
    <scope>NUCLEOTIDE SEQUENCE [LARGE SCALE GENOMIC DNA]</scope>
    <source>
        <strain evidence="16 17">GH4-78</strain>
    </source>
</reference>
<evidence type="ECO:0000256" key="6">
    <source>
        <dbReference type="ARBA" id="ARBA00023004"/>
    </source>
</evidence>
<evidence type="ECO:0000256" key="4">
    <source>
        <dbReference type="ARBA" id="ARBA00022496"/>
    </source>
</evidence>
<keyword evidence="13" id="KW-0732">Signal</keyword>
<comment type="subcellular location">
    <subcellularLocation>
        <location evidence="1 11">Cell outer membrane</location>
        <topology evidence="1 11">Multi-pass membrane protein</topology>
    </subcellularLocation>
</comment>
<dbReference type="PANTHER" id="PTHR32552">
    <property type="entry name" value="FERRICHROME IRON RECEPTOR-RELATED"/>
    <property type="match status" value="1"/>
</dbReference>
<feature type="domain" description="TonB-dependent receptor-like beta-barrel" evidence="14">
    <location>
        <begin position="273"/>
        <end position="690"/>
    </location>
</feature>
<organism evidence="16 17">
    <name type="scientific">Seongchinamella unica</name>
    <dbReference type="NCBI Taxonomy" id="2547392"/>
    <lineage>
        <taxon>Bacteria</taxon>
        <taxon>Pseudomonadati</taxon>
        <taxon>Pseudomonadota</taxon>
        <taxon>Gammaproteobacteria</taxon>
        <taxon>Cellvibrionales</taxon>
        <taxon>Halieaceae</taxon>
        <taxon>Seongchinamella</taxon>
    </lineage>
</organism>
<dbReference type="InterPro" id="IPR036942">
    <property type="entry name" value="Beta-barrel_TonB_sf"/>
</dbReference>
<proteinExistence type="inferred from homology"/>
<dbReference type="AlphaFoldDB" id="A0A4R5LW84"/>
<evidence type="ECO:0000256" key="12">
    <source>
        <dbReference type="RuleBase" id="RU003357"/>
    </source>
</evidence>
<dbReference type="EMBL" id="SMSE01000001">
    <property type="protein sequence ID" value="TDG15729.1"/>
    <property type="molecule type" value="Genomic_DNA"/>
</dbReference>
<comment type="similarity">
    <text evidence="11 12">Belongs to the TonB-dependent receptor family.</text>
</comment>
<keyword evidence="17" id="KW-1185">Reference proteome</keyword>
<feature type="domain" description="TonB-dependent receptor plug" evidence="15">
    <location>
        <begin position="52"/>
        <end position="158"/>
    </location>
</feature>
<dbReference type="Pfam" id="PF00593">
    <property type="entry name" value="TonB_dep_Rec_b-barrel"/>
    <property type="match status" value="1"/>
</dbReference>
<feature type="chain" id="PRO_5020206305" evidence="13">
    <location>
        <begin position="33"/>
        <end position="733"/>
    </location>
</feature>
<protein>
    <submittedName>
        <fullName evidence="16">TonB-dependent receptor</fullName>
    </submittedName>
</protein>
<keyword evidence="6" id="KW-0408">Iron</keyword>
<accession>A0A4R5LW84</accession>
<evidence type="ECO:0000256" key="8">
    <source>
        <dbReference type="ARBA" id="ARBA00023077"/>
    </source>
</evidence>
<dbReference type="PANTHER" id="PTHR32552:SF81">
    <property type="entry name" value="TONB-DEPENDENT OUTER MEMBRANE RECEPTOR"/>
    <property type="match status" value="1"/>
</dbReference>
<keyword evidence="16" id="KW-0675">Receptor</keyword>
<feature type="signal peptide" evidence="13">
    <location>
        <begin position="1"/>
        <end position="32"/>
    </location>
</feature>
<dbReference type="GO" id="GO:0009279">
    <property type="term" value="C:cell outer membrane"/>
    <property type="evidence" value="ECO:0007669"/>
    <property type="project" value="UniProtKB-SubCell"/>
</dbReference>
<keyword evidence="3 11" id="KW-1134">Transmembrane beta strand</keyword>
<gene>
    <name evidence="16" type="ORF">E2F43_05755</name>
</gene>